<name>A0A2M9QA39_9BACI</name>
<evidence type="ECO:0000313" key="3">
    <source>
        <dbReference type="EMBL" id="PJO44943.1"/>
    </source>
</evidence>
<evidence type="ECO:0000313" key="4">
    <source>
        <dbReference type="Proteomes" id="UP000232101"/>
    </source>
</evidence>
<organism evidence="3 4">
    <name type="scientific">Lysinibacillus xylanilyticus</name>
    <dbReference type="NCBI Taxonomy" id="582475"/>
    <lineage>
        <taxon>Bacteria</taxon>
        <taxon>Bacillati</taxon>
        <taxon>Bacillota</taxon>
        <taxon>Bacilli</taxon>
        <taxon>Bacillales</taxon>
        <taxon>Bacillaceae</taxon>
        <taxon>Lysinibacillus</taxon>
    </lineage>
</organism>
<dbReference type="Proteomes" id="UP000232101">
    <property type="component" value="Unassembled WGS sequence"/>
</dbReference>
<keyword evidence="2" id="KW-0812">Transmembrane</keyword>
<protein>
    <submittedName>
        <fullName evidence="3">Uncharacterized protein</fullName>
    </submittedName>
</protein>
<evidence type="ECO:0000256" key="1">
    <source>
        <dbReference type="SAM" id="MobiDB-lite"/>
    </source>
</evidence>
<feature type="region of interest" description="Disordered" evidence="1">
    <location>
        <begin position="47"/>
        <end position="67"/>
    </location>
</feature>
<comment type="caution">
    <text evidence="3">The sequence shown here is derived from an EMBL/GenBank/DDBJ whole genome shotgun (WGS) entry which is preliminary data.</text>
</comment>
<keyword evidence="2" id="KW-0472">Membrane</keyword>
<evidence type="ECO:0000256" key="2">
    <source>
        <dbReference type="SAM" id="Phobius"/>
    </source>
</evidence>
<dbReference type="EMBL" id="PHQY01000322">
    <property type="protein sequence ID" value="PJO44943.1"/>
    <property type="molecule type" value="Genomic_DNA"/>
</dbReference>
<sequence>MEILDLLVLFCILAIGVVFALLIVAKKRMDRNEPVFGWKRKQFLEEQKNGGSVGPTNTEKKNVSNAEDKEHESILDLLELKKIEHCVIERERNEHLVVLSSDFVNFHLLQDRERIAILEGYQQLFNVINFPVHLQAQAVRQDFSKDRLRFERNLSQVNEHAANYNRDVLDHIQTVTEKNFRITLRIYYIVKYIYEPSKLAKLNKEQREKNIIDNIGLRAEIVRRALRRAKVDATILNSVEAAEVLKRALNRDRIVLHPIEDIQEKEKLSSFVTMDFSTIPDFENFVNNVEEAMELVGAAK</sequence>
<reference evidence="3 4" key="1">
    <citation type="submission" date="2017-11" db="EMBL/GenBank/DDBJ databases">
        <title>Bacterial isolate from king chilli rhizosphere.</title>
        <authorList>
            <person name="Takhelmayum P."/>
            <person name="Sarangthem I."/>
        </authorList>
    </citation>
    <scope>NUCLEOTIDE SEQUENCE [LARGE SCALE GENOMIC DNA]</scope>
    <source>
        <strain evidence="4">t26</strain>
    </source>
</reference>
<proteinExistence type="predicted"/>
<keyword evidence="2" id="KW-1133">Transmembrane helix</keyword>
<accession>A0A2M9QA39</accession>
<dbReference type="RefSeq" id="WP_100542232.1">
    <property type="nucleotide sequence ID" value="NZ_PHQY01000322.1"/>
</dbReference>
<feature type="transmembrane region" description="Helical" evidence="2">
    <location>
        <begin position="6"/>
        <end position="25"/>
    </location>
</feature>
<dbReference type="AlphaFoldDB" id="A0A2M9QA39"/>
<gene>
    <name evidence="3" type="ORF">CWD94_04460</name>
</gene>
<feature type="compositionally biased region" description="Basic and acidic residues" evidence="1">
    <location>
        <begin position="58"/>
        <end position="67"/>
    </location>
</feature>